<organism evidence="2 3">
    <name type="scientific">Pontibaca salina</name>
    <dbReference type="NCBI Taxonomy" id="2795731"/>
    <lineage>
        <taxon>Bacteria</taxon>
        <taxon>Pseudomonadati</taxon>
        <taxon>Pseudomonadota</taxon>
        <taxon>Alphaproteobacteria</taxon>
        <taxon>Rhodobacterales</taxon>
        <taxon>Roseobacteraceae</taxon>
        <taxon>Pontibaca</taxon>
    </lineage>
</organism>
<name>A0A934HR12_9RHOB</name>
<sequence>MSEIDDMQRRIMAALQRIGSGIETLAARSEVPPKPVDQGPSAGQSALEEALEEEKLANAQLEERLRTLRARHAEEIAALHATEDDGADWDKLRAELDAQQDAMAGLDKELQRLRQANDQLRDSNEALRRANETSVGAPELINKALEAEIEGLRAARATDLAEANAVLAKLEPLLAGAPNLPEGEEL</sequence>
<dbReference type="RefSeq" id="WP_198685015.1">
    <property type="nucleotide sequence ID" value="NZ_JAEIJD010000002.1"/>
</dbReference>
<keyword evidence="3" id="KW-1185">Reference proteome</keyword>
<gene>
    <name evidence="2" type="ORF">JAO82_03785</name>
</gene>
<proteinExistence type="predicted"/>
<comment type="caution">
    <text evidence="2">The sequence shown here is derived from an EMBL/GenBank/DDBJ whole genome shotgun (WGS) entry which is preliminary data.</text>
</comment>
<feature type="region of interest" description="Disordered" evidence="1">
    <location>
        <begin position="29"/>
        <end position="48"/>
    </location>
</feature>
<evidence type="ECO:0008006" key="4">
    <source>
        <dbReference type="Google" id="ProtNLM"/>
    </source>
</evidence>
<evidence type="ECO:0000313" key="3">
    <source>
        <dbReference type="Proteomes" id="UP000613255"/>
    </source>
</evidence>
<dbReference type="EMBL" id="JAEIJD010000002">
    <property type="protein sequence ID" value="MBI6628995.1"/>
    <property type="molecule type" value="Genomic_DNA"/>
</dbReference>
<dbReference type="Proteomes" id="UP000613255">
    <property type="component" value="Unassembled WGS sequence"/>
</dbReference>
<evidence type="ECO:0000313" key="2">
    <source>
        <dbReference type="EMBL" id="MBI6628995.1"/>
    </source>
</evidence>
<accession>A0A934HR12</accession>
<evidence type="ECO:0000256" key="1">
    <source>
        <dbReference type="SAM" id="MobiDB-lite"/>
    </source>
</evidence>
<reference evidence="2" key="1">
    <citation type="submission" date="2020-12" db="EMBL/GenBank/DDBJ databases">
        <title>Pontibaca salina gen. nov., sp. nov., isolated from marine sediment.</title>
        <authorList>
            <person name="Bo J."/>
            <person name="Wang S."/>
            <person name="Song X."/>
            <person name="Du Z."/>
        </authorList>
    </citation>
    <scope>NUCLEOTIDE SEQUENCE</scope>
    <source>
        <strain evidence="2">S1109L</strain>
    </source>
</reference>
<protein>
    <recommendedName>
        <fullName evidence="4">Colicin transporter</fullName>
    </recommendedName>
</protein>
<dbReference type="AlphaFoldDB" id="A0A934HR12"/>